<reference evidence="2" key="1">
    <citation type="submission" date="2022-07" db="EMBL/GenBank/DDBJ databases">
        <title>Description and genome-wide analysis of Profundicola chukchiensis gen. nov., sp. nov., marine bacteria isolated from bottom sediments of the Chukchi Sea.</title>
        <authorList>
            <person name="Romanenko L."/>
            <person name="Otstavnykh N."/>
            <person name="Kurilenko V."/>
            <person name="Eremeev V."/>
            <person name="Velansky P."/>
            <person name="Mikhailov V."/>
            <person name="Isaeva M."/>
        </authorList>
    </citation>
    <scope>NUCLEOTIDE SEQUENCE</scope>
    <source>
        <strain evidence="2">KMM 9713</strain>
    </source>
</reference>
<proteinExistence type="predicted"/>
<feature type="transmembrane region" description="Helical" evidence="1">
    <location>
        <begin position="52"/>
        <end position="74"/>
    </location>
</feature>
<gene>
    <name evidence="2" type="ORF">NMK71_07655</name>
</gene>
<comment type="caution">
    <text evidence="2">The sequence shown here is derived from an EMBL/GenBank/DDBJ whole genome shotgun (WGS) entry which is preliminary data.</text>
</comment>
<accession>A0A9X4MZ58</accession>
<sequence>MKLLLSDLSLAFIGPNVLFFVLSIFNKEISIEEIRGEDTDGTFMHNDIMNALVGLISFAVVVIPFMYLINLIGWL</sequence>
<dbReference type="EMBL" id="JANCMU010000004">
    <property type="protein sequence ID" value="MDG4946285.1"/>
    <property type="molecule type" value="Genomic_DNA"/>
</dbReference>
<keyword evidence="3" id="KW-1185">Reference proteome</keyword>
<feature type="transmembrane region" description="Helical" evidence="1">
    <location>
        <begin position="6"/>
        <end position="25"/>
    </location>
</feature>
<organism evidence="2 3">
    <name type="scientific">Profundicola chukchiensis</name>
    <dbReference type="NCBI Taxonomy" id="2961959"/>
    <lineage>
        <taxon>Bacteria</taxon>
        <taxon>Pseudomonadati</taxon>
        <taxon>Bacteroidota</taxon>
        <taxon>Flavobacteriia</taxon>
        <taxon>Flavobacteriales</taxon>
        <taxon>Weeksellaceae</taxon>
        <taxon>Profundicola</taxon>
    </lineage>
</organism>
<evidence type="ECO:0000313" key="3">
    <source>
        <dbReference type="Proteomes" id="UP001152599"/>
    </source>
</evidence>
<name>A0A9X4MZ58_9FLAO</name>
<dbReference type="RefSeq" id="WP_304420726.1">
    <property type="nucleotide sequence ID" value="NZ_JANCMU010000004.1"/>
</dbReference>
<dbReference type="Proteomes" id="UP001152599">
    <property type="component" value="Unassembled WGS sequence"/>
</dbReference>
<keyword evidence="1" id="KW-0472">Membrane</keyword>
<keyword evidence="1" id="KW-0812">Transmembrane</keyword>
<dbReference type="AlphaFoldDB" id="A0A9X4MZ58"/>
<protein>
    <submittedName>
        <fullName evidence="2">Uncharacterized protein</fullName>
    </submittedName>
</protein>
<keyword evidence="1" id="KW-1133">Transmembrane helix</keyword>
<evidence type="ECO:0000256" key="1">
    <source>
        <dbReference type="SAM" id="Phobius"/>
    </source>
</evidence>
<evidence type="ECO:0000313" key="2">
    <source>
        <dbReference type="EMBL" id="MDG4946285.1"/>
    </source>
</evidence>